<dbReference type="PANTHER" id="PTHR19367:SF45">
    <property type="entry name" value="IG-LIKE DOMAIN-CONTAINING PROTEIN"/>
    <property type="match status" value="1"/>
</dbReference>
<proteinExistence type="predicted"/>
<dbReference type="SMART" id="SM00406">
    <property type="entry name" value="IGv"/>
    <property type="match status" value="1"/>
</dbReference>
<dbReference type="PROSITE" id="PS50835">
    <property type="entry name" value="IG_LIKE"/>
    <property type="match status" value="1"/>
</dbReference>
<evidence type="ECO:0000256" key="5">
    <source>
        <dbReference type="ARBA" id="ARBA00023130"/>
    </source>
</evidence>
<evidence type="ECO:0000313" key="12">
    <source>
        <dbReference type="Ensembl" id="ENSPEMP00000033397.1"/>
    </source>
</evidence>
<reference evidence="12" key="2">
    <citation type="submission" date="2025-08" db="UniProtKB">
        <authorList>
            <consortium name="Ensembl"/>
        </authorList>
    </citation>
    <scope>IDENTIFICATION</scope>
</reference>
<keyword evidence="13" id="KW-1185">Reference proteome</keyword>
<evidence type="ECO:0000313" key="13">
    <source>
        <dbReference type="Proteomes" id="UP000694547"/>
    </source>
</evidence>
<dbReference type="InterPro" id="IPR051287">
    <property type="entry name" value="TCR_variable_region"/>
</dbReference>
<reference evidence="13" key="1">
    <citation type="submission" date="2018-10" db="EMBL/GenBank/DDBJ databases">
        <title>Improved assembly of the deer mouse Peromyscus maniculatus genome.</title>
        <authorList>
            <person name="Lassance J.-M."/>
            <person name="Hoekstra H.E."/>
        </authorList>
    </citation>
    <scope>NUCLEOTIDE SEQUENCE [LARGE SCALE GENOMIC DNA]</scope>
</reference>
<evidence type="ECO:0000256" key="8">
    <source>
        <dbReference type="ARBA" id="ARBA00023170"/>
    </source>
</evidence>
<dbReference type="SUPFAM" id="SSF48726">
    <property type="entry name" value="Immunoglobulin"/>
    <property type="match status" value="1"/>
</dbReference>
<organism evidence="12 13">
    <name type="scientific">Peromyscus maniculatus bairdii</name>
    <name type="common">Prairie deer mouse</name>
    <dbReference type="NCBI Taxonomy" id="230844"/>
    <lineage>
        <taxon>Eukaryota</taxon>
        <taxon>Metazoa</taxon>
        <taxon>Chordata</taxon>
        <taxon>Craniata</taxon>
        <taxon>Vertebrata</taxon>
        <taxon>Euteleostomi</taxon>
        <taxon>Mammalia</taxon>
        <taxon>Eutheria</taxon>
        <taxon>Euarchontoglires</taxon>
        <taxon>Glires</taxon>
        <taxon>Rodentia</taxon>
        <taxon>Myomorpha</taxon>
        <taxon>Muroidea</taxon>
        <taxon>Cricetidae</taxon>
        <taxon>Neotominae</taxon>
        <taxon>Peromyscus</taxon>
    </lineage>
</organism>
<keyword evidence="9" id="KW-0393">Immunoglobulin domain</keyword>
<evidence type="ECO:0000256" key="3">
    <source>
        <dbReference type="ARBA" id="ARBA00022729"/>
    </source>
</evidence>
<dbReference type="Pfam" id="PF07686">
    <property type="entry name" value="V-set"/>
    <property type="match status" value="1"/>
</dbReference>
<dbReference type="GeneTree" id="ENSGT00940000161790"/>
<dbReference type="Proteomes" id="UP000694547">
    <property type="component" value="Unassembled WGS sequence"/>
</dbReference>
<feature type="domain" description="Ig-like" evidence="11">
    <location>
        <begin position="34"/>
        <end position="133"/>
    </location>
</feature>
<evidence type="ECO:0000256" key="4">
    <source>
        <dbReference type="ARBA" id="ARBA00022859"/>
    </source>
</evidence>
<accession>A0A8C8UCQ1</accession>
<dbReference type="FunFam" id="2.60.40.10:FF:000878">
    <property type="entry name" value="T cell receptor alpha variable 38-1"/>
    <property type="match status" value="1"/>
</dbReference>
<dbReference type="GO" id="GO:0042101">
    <property type="term" value="C:T cell receptor complex"/>
    <property type="evidence" value="ECO:0007669"/>
    <property type="project" value="UniProtKB-KW"/>
</dbReference>
<keyword evidence="5" id="KW-1064">Adaptive immunity</keyword>
<evidence type="ECO:0000256" key="2">
    <source>
        <dbReference type="ARBA" id="ARBA00022475"/>
    </source>
</evidence>
<dbReference type="PANTHER" id="PTHR19367">
    <property type="entry name" value="T-CELL RECEPTOR ALPHA CHAIN V REGION"/>
    <property type="match status" value="1"/>
</dbReference>
<keyword evidence="6" id="KW-0472">Membrane</keyword>
<sequence length="133" mass="15226">VLVLERIGHLFYSHYDRISFFLSFDFSAGSNLGQKVTQVQPTASTQEGEEVTLDCSYETSQNLYHLFWYKQLLSGEMIFLIRQISSSTRTEKSSGYSVVFQKSSKSIRLVISASQLEDSVKYYCALWEPTHSV</sequence>
<protein>
    <recommendedName>
        <fullName evidence="11">Ig-like domain-containing protein</fullName>
    </recommendedName>
</protein>
<dbReference type="Ensembl" id="ENSPEMT00000039868.1">
    <property type="protein sequence ID" value="ENSPEMP00000033397.1"/>
    <property type="gene ID" value="ENSPEMG00000029995.1"/>
</dbReference>
<dbReference type="InterPro" id="IPR013783">
    <property type="entry name" value="Ig-like_fold"/>
</dbReference>
<evidence type="ECO:0000256" key="1">
    <source>
        <dbReference type="ARBA" id="ARBA00004236"/>
    </source>
</evidence>
<keyword evidence="7" id="KW-1015">Disulfide bond</keyword>
<dbReference type="InterPro" id="IPR007110">
    <property type="entry name" value="Ig-like_dom"/>
</dbReference>
<evidence type="ECO:0000259" key="11">
    <source>
        <dbReference type="PROSITE" id="PS50835"/>
    </source>
</evidence>
<evidence type="ECO:0000256" key="7">
    <source>
        <dbReference type="ARBA" id="ARBA00023157"/>
    </source>
</evidence>
<dbReference type="GO" id="GO:0002250">
    <property type="term" value="P:adaptive immune response"/>
    <property type="evidence" value="ECO:0007669"/>
    <property type="project" value="UniProtKB-KW"/>
</dbReference>
<keyword evidence="8" id="KW-0675">Receptor</keyword>
<keyword evidence="10" id="KW-1279">T cell receptor</keyword>
<dbReference type="InterPro" id="IPR013106">
    <property type="entry name" value="Ig_V-set"/>
</dbReference>
<keyword evidence="4" id="KW-0391">Immunity</keyword>
<evidence type="ECO:0000256" key="10">
    <source>
        <dbReference type="ARBA" id="ARBA00043266"/>
    </source>
</evidence>
<keyword evidence="3" id="KW-0732">Signal</keyword>
<dbReference type="AlphaFoldDB" id="A0A8C8UCQ1"/>
<keyword evidence="2" id="KW-1003">Cell membrane</keyword>
<dbReference type="Gene3D" id="2.60.40.10">
    <property type="entry name" value="Immunoglobulins"/>
    <property type="match status" value="1"/>
</dbReference>
<evidence type="ECO:0000256" key="9">
    <source>
        <dbReference type="ARBA" id="ARBA00023319"/>
    </source>
</evidence>
<name>A0A8C8UCQ1_PERMB</name>
<reference evidence="12" key="3">
    <citation type="submission" date="2025-09" db="UniProtKB">
        <authorList>
            <consortium name="Ensembl"/>
        </authorList>
    </citation>
    <scope>IDENTIFICATION</scope>
</reference>
<comment type="subcellular location">
    <subcellularLocation>
        <location evidence="1">Cell membrane</location>
    </subcellularLocation>
</comment>
<evidence type="ECO:0000256" key="6">
    <source>
        <dbReference type="ARBA" id="ARBA00023136"/>
    </source>
</evidence>
<dbReference type="InterPro" id="IPR036179">
    <property type="entry name" value="Ig-like_dom_sf"/>
</dbReference>